<proteinExistence type="predicted"/>
<feature type="region of interest" description="Disordered" evidence="1">
    <location>
        <begin position="104"/>
        <end position="128"/>
    </location>
</feature>
<evidence type="ECO:0000313" key="2">
    <source>
        <dbReference type="EMBL" id="TFW44693.1"/>
    </source>
</evidence>
<name>A0A4Y9TJY7_PSEFL</name>
<reference evidence="2 3" key="1">
    <citation type="submission" date="2019-03" db="EMBL/GenBank/DDBJ databases">
        <title>Biocontrol and xenobiotic degradation properties of endophytic Pseudomonas fluorescens strain BRZ63.</title>
        <authorList>
            <person name="Chlebek D.A."/>
            <person name="Pinski A."/>
            <person name="Zur J.P."/>
            <person name="Michalska J."/>
            <person name="Hupert-Kocurek K.T."/>
        </authorList>
    </citation>
    <scope>NUCLEOTIDE SEQUENCE [LARGE SCALE GENOMIC DNA]</scope>
    <source>
        <strain evidence="2 3">BRZ63</strain>
    </source>
</reference>
<sequence>MTDLRATPPNAQENELTLELVTQLCPSLSEVAADLLRQSLDEKYPDLNINPDTALMGTATWKLVDNRIVAGAPQYQTLSNILARQAITQLPTLCIEGEHFLTQQPLTDPATHPPPRTGAITASRAAPA</sequence>
<accession>A0A4Y9TJY7</accession>
<gene>
    <name evidence="2" type="ORF">E4T65_04660</name>
</gene>
<organism evidence="2 3">
    <name type="scientific">Pseudomonas fluorescens</name>
    <dbReference type="NCBI Taxonomy" id="294"/>
    <lineage>
        <taxon>Bacteria</taxon>
        <taxon>Pseudomonadati</taxon>
        <taxon>Pseudomonadota</taxon>
        <taxon>Gammaproteobacteria</taxon>
        <taxon>Pseudomonadales</taxon>
        <taxon>Pseudomonadaceae</taxon>
        <taxon>Pseudomonas</taxon>
    </lineage>
</organism>
<protein>
    <submittedName>
        <fullName evidence="2">Uncharacterized protein</fullName>
    </submittedName>
</protein>
<dbReference type="RefSeq" id="WP_065879234.1">
    <property type="nucleotide sequence ID" value="NZ_SPVI01000002.1"/>
</dbReference>
<evidence type="ECO:0000256" key="1">
    <source>
        <dbReference type="SAM" id="MobiDB-lite"/>
    </source>
</evidence>
<dbReference type="Proteomes" id="UP000297322">
    <property type="component" value="Unassembled WGS sequence"/>
</dbReference>
<dbReference type="AlphaFoldDB" id="A0A4Y9TJY7"/>
<evidence type="ECO:0000313" key="3">
    <source>
        <dbReference type="Proteomes" id="UP000297322"/>
    </source>
</evidence>
<dbReference type="EMBL" id="SPVI01000002">
    <property type="protein sequence ID" value="TFW44693.1"/>
    <property type="molecule type" value="Genomic_DNA"/>
</dbReference>
<comment type="caution">
    <text evidence="2">The sequence shown here is derived from an EMBL/GenBank/DDBJ whole genome shotgun (WGS) entry which is preliminary data.</text>
</comment>